<dbReference type="InterPro" id="IPR054148">
    <property type="entry name" value="ASNSD1-SEP"/>
</dbReference>
<protein>
    <submittedName>
        <fullName evidence="1">Uncharacterized protein</fullName>
    </submittedName>
</protein>
<organism evidence="1 2">
    <name type="scientific">Eleutherodactylus coqui</name>
    <name type="common">Puerto Rican coqui</name>
    <dbReference type="NCBI Taxonomy" id="57060"/>
    <lineage>
        <taxon>Eukaryota</taxon>
        <taxon>Metazoa</taxon>
        <taxon>Chordata</taxon>
        <taxon>Craniata</taxon>
        <taxon>Vertebrata</taxon>
        <taxon>Euteleostomi</taxon>
        <taxon>Amphibia</taxon>
        <taxon>Batrachia</taxon>
        <taxon>Anura</taxon>
        <taxon>Neobatrachia</taxon>
        <taxon>Hyloidea</taxon>
        <taxon>Eleutherodactylidae</taxon>
        <taxon>Eleutherodactylinae</taxon>
        <taxon>Eleutherodactylus</taxon>
        <taxon>Eleutherodactylus</taxon>
    </lineage>
</organism>
<evidence type="ECO:0000313" key="2">
    <source>
        <dbReference type="Proteomes" id="UP000770717"/>
    </source>
</evidence>
<evidence type="ECO:0000313" key="1">
    <source>
        <dbReference type="EMBL" id="KAG9463433.1"/>
    </source>
</evidence>
<keyword evidence="2" id="KW-1185">Reference proteome</keyword>
<proteinExistence type="predicted"/>
<dbReference type="EMBL" id="WNTK01006850">
    <property type="protein sequence ID" value="KAG9463433.1"/>
    <property type="molecule type" value="Genomic_DNA"/>
</dbReference>
<dbReference type="Pfam" id="PF21975">
    <property type="entry name" value="ASNSD1-SEP"/>
    <property type="match status" value="1"/>
</dbReference>
<comment type="caution">
    <text evidence="1">The sequence shown here is derived from an EMBL/GenBank/DDBJ whole genome shotgun (WGS) entry which is preliminary data.</text>
</comment>
<sequence length="75" mass="8781">MSEASSRETEWQRAEYKEQKVVVEELSSLKKERRVYRQQPNSNIYFLADRSETLSECRKKLDEMTAAHQGVSGNI</sequence>
<reference evidence="1" key="1">
    <citation type="thesis" date="2020" institute="ProQuest LLC" country="789 East Eisenhower Parkway, Ann Arbor, MI, USA">
        <title>Comparative Genomics and Chromosome Evolution.</title>
        <authorList>
            <person name="Mudd A.B."/>
        </authorList>
    </citation>
    <scope>NUCLEOTIDE SEQUENCE</scope>
    <source>
        <strain evidence="1">HN-11 Male</strain>
        <tissue evidence="1">Kidney and liver</tissue>
    </source>
</reference>
<accession>A0A8J6E9T1</accession>
<dbReference type="OrthoDB" id="2442112at2759"/>
<gene>
    <name evidence="1" type="ORF">GDO78_021737</name>
</gene>
<dbReference type="AlphaFoldDB" id="A0A8J6E9T1"/>
<name>A0A8J6E9T1_ELECQ</name>
<dbReference type="Proteomes" id="UP000770717">
    <property type="component" value="Unassembled WGS sequence"/>
</dbReference>